<organism evidence="2 3">
    <name type="scientific">Lomentospora prolificans</name>
    <dbReference type="NCBI Taxonomy" id="41688"/>
    <lineage>
        <taxon>Eukaryota</taxon>
        <taxon>Fungi</taxon>
        <taxon>Dikarya</taxon>
        <taxon>Ascomycota</taxon>
        <taxon>Pezizomycotina</taxon>
        <taxon>Sordariomycetes</taxon>
        <taxon>Hypocreomycetidae</taxon>
        <taxon>Microascales</taxon>
        <taxon>Microascaceae</taxon>
        <taxon>Lomentospora</taxon>
    </lineage>
</organism>
<feature type="compositionally biased region" description="Polar residues" evidence="1">
    <location>
        <begin position="313"/>
        <end position="329"/>
    </location>
</feature>
<reference evidence="2 3" key="1">
    <citation type="journal article" date="2017" name="G3 (Bethesda)">
        <title>First Draft Genome Sequence of the Pathogenic Fungus Lomentospora prolificans (Formerly Scedosporium prolificans).</title>
        <authorList>
            <person name="Luo R."/>
            <person name="Zimin A."/>
            <person name="Workman R."/>
            <person name="Fan Y."/>
            <person name="Pertea G."/>
            <person name="Grossman N."/>
            <person name="Wear M.P."/>
            <person name="Jia B."/>
            <person name="Miller H."/>
            <person name="Casadevall A."/>
            <person name="Timp W."/>
            <person name="Zhang S.X."/>
            <person name="Salzberg S.L."/>
        </authorList>
    </citation>
    <scope>NUCLEOTIDE SEQUENCE [LARGE SCALE GENOMIC DNA]</scope>
    <source>
        <strain evidence="2 3">JHH-5317</strain>
    </source>
</reference>
<sequence length="527" mass="58796">MGRQGPLTALALGRSPYDDVVQGDGGEGSQSSTQQYDEKGRPVNPETKRLNREIVRSHNEVMHVIGVAEPDPNSNESEVQSARRYLLYEHIIGDRMEMIGKGLSDVGVWGFTGLRQRILVYKPFSLEPFWRLGHVCWREIPRPLPSLFLAGLPTELAWRVAEWLQSKYIEEISLPTLFWDMQEVIGNYLRVHVELYIFLQRTGIVSEFALPTIAYFIPFTSSSPFPAPPPPPDFTMASIGRWCWAAAIKAAPMILFAIWRKHFARIMSDLAIKIYLKLPHIDAIIDPRSYQDMLPGQGSQSRGGGGTTASTTNVFGTEEPSTSQQNTVETSEEHPSFPTSGASRRPSAFSGRGDDYGSDEEDNGAISGTLISFDVEATEATDAPPGIWSAELRPTMGNDSRSPNGSQAVYLKNALTQQPLIHAATMLGRAATTLLLAPLEAITLRMVAQSYSLRLGLPIDSLWEPFLLRTVTWRWAANYLAIDFLHLMLQGDIWTGVTYLGRSYHLTPEEWTSMTAEQHAELVRERE</sequence>
<keyword evidence="3" id="KW-1185">Reference proteome</keyword>
<dbReference type="STRING" id="41688.A0A2N3N6A1"/>
<feature type="region of interest" description="Disordered" evidence="1">
    <location>
        <begin position="1"/>
        <end position="48"/>
    </location>
</feature>
<proteinExistence type="predicted"/>
<dbReference type="Proteomes" id="UP000233524">
    <property type="component" value="Unassembled WGS sequence"/>
</dbReference>
<evidence type="ECO:0000313" key="2">
    <source>
        <dbReference type="EMBL" id="PKS07961.1"/>
    </source>
</evidence>
<evidence type="ECO:0000256" key="1">
    <source>
        <dbReference type="SAM" id="MobiDB-lite"/>
    </source>
</evidence>
<protein>
    <submittedName>
        <fullName evidence="2">Uncharacterized protein</fullName>
    </submittedName>
</protein>
<gene>
    <name evidence="2" type="ORF">jhhlp_006573</name>
</gene>
<comment type="caution">
    <text evidence="2">The sequence shown here is derived from an EMBL/GenBank/DDBJ whole genome shotgun (WGS) entry which is preliminary data.</text>
</comment>
<dbReference type="EMBL" id="NLAX01000701">
    <property type="protein sequence ID" value="PKS07961.1"/>
    <property type="molecule type" value="Genomic_DNA"/>
</dbReference>
<dbReference type="InParanoid" id="A0A2N3N6A1"/>
<feature type="compositionally biased region" description="Basic and acidic residues" evidence="1">
    <location>
        <begin position="36"/>
        <end position="48"/>
    </location>
</feature>
<feature type="region of interest" description="Disordered" evidence="1">
    <location>
        <begin position="292"/>
        <end position="363"/>
    </location>
</feature>
<evidence type="ECO:0000313" key="3">
    <source>
        <dbReference type="Proteomes" id="UP000233524"/>
    </source>
</evidence>
<dbReference type="VEuPathDB" id="FungiDB:jhhlp_006573"/>
<accession>A0A2N3N6A1</accession>
<name>A0A2N3N6A1_9PEZI</name>
<dbReference type="OrthoDB" id="5383784at2759"/>
<dbReference type="AlphaFoldDB" id="A0A2N3N6A1"/>